<keyword evidence="2" id="KW-1185">Reference proteome</keyword>
<dbReference type="Proteomes" id="UP000053095">
    <property type="component" value="Unassembled WGS sequence"/>
</dbReference>
<protein>
    <submittedName>
        <fullName evidence="1">Uncharacterized protein</fullName>
    </submittedName>
</protein>
<dbReference type="EMBL" id="DF933811">
    <property type="protein sequence ID" value="GAM34102.1"/>
    <property type="molecule type" value="Genomic_DNA"/>
</dbReference>
<evidence type="ECO:0000313" key="1">
    <source>
        <dbReference type="EMBL" id="GAM34102.1"/>
    </source>
</evidence>
<gene>
    <name evidence="1" type="ORF">TCE0_015r01465</name>
</gene>
<sequence>MLFSNHFLINYYEGTIDGIVISAVCSYVINILGSLPGVGLLLEGISYETGLSRIDYIATKVSSFEEFDLLVLQGPITRRRFQSSTLRTVSPQQHNTLRPYRFGPLSETNTTVDAMAEKLNINVSLFNNPSSDESLTLRGFGPYGKDIRRMERLETQVHPNDHQYGLVQPIVDTYPVFYLLIILSQPPEHRSLFFVAYPNALIHTRGAKNIPFKFEARPGRRQNETRKDPLRAIIPLSEENSHACDRLLLGTSSEEGMRAFLDGYREQAAINDTYELDPEVVIHIAAEDQRFSLPFSPISKGGVRFLSSCIASAPHGSGLRTALQPQLLTVSNYSSEEAILSNGVSLSDLTDKRTACVPMGISAFGTRRHGDFPAWPVSESLTGITPLSQAIVIQRSFDDYPVLKENQP</sequence>
<evidence type="ECO:0000313" key="2">
    <source>
        <dbReference type="Proteomes" id="UP000053095"/>
    </source>
</evidence>
<accession>A0A6V8GYG2</accession>
<name>A0A6V8GYG2_TALPI</name>
<reference evidence="2" key="1">
    <citation type="journal article" date="2015" name="Genome Announc.">
        <title>Draft genome sequence of Talaromyces cellulolyticus strain Y-94, a source of lignocellulosic biomass-degrading enzymes.</title>
        <authorList>
            <person name="Fujii T."/>
            <person name="Koike H."/>
            <person name="Sawayama S."/>
            <person name="Yano S."/>
            <person name="Inoue H."/>
        </authorList>
    </citation>
    <scope>NUCLEOTIDE SEQUENCE [LARGE SCALE GENOMIC DNA]</scope>
    <source>
        <strain evidence="2">Y-94</strain>
    </source>
</reference>
<dbReference type="AlphaFoldDB" id="A0A6V8GYG2"/>
<comment type="caution">
    <text evidence="1">The sequence shown here is derived from an EMBL/GenBank/DDBJ whole genome shotgun (WGS) entry which is preliminary data.</text>
</comment>
<proteinExistence type="predicted"/>
<organism evidence="1 2">
    <name type="scientific">Talaromyces pinophilus</name>
    <name type="common">Penicillium pinophilum</name>
    <dbReference type="NCBI Taxonomy" id="128442"/>
    <lineage>
        <taxon>Eukaryota</taxon>
        <taxon>Fungi</taxon>
        <taxon>Dikarya</taxon>
        <taxon>Ascomycota</taxon>
        <taxon>Pezizomycotina</taxon>
        <taxon>Eurotiomycetes</taxon>
        <taxon>Eurotiomycetidae</taxon>
        <taxon>Eurotiales</taxon>
        <taxon>Trichocomaceae</taxon>
        <taxon>Talaromyces</taxon>
        <taxon>Talaromyces sect. Talaromyces</taxon>
    </lineage>
</organism>